<dbReference type="SUPFAM" id="SSF56672">
    <property type="entry name" value="DNA/RNA polymerases"/>
    <property type="match status" value="1"/>
</dbReference>
<organism evidence="1 2">
    <name type="scientific">Suillus luteus UH-Slu-Lm8-n1</name>
    <dbReference type="NCBI Taxonomy" id="930992"/>
    <lineage>
        <taxon>Eukaryota</taxon>
        <taxon>Fungi</taxon>
        <taxon>Dikarya</taxon>
        <taxon>Basidiomycota</taxon>
        <taxon>Agaricomycotina</taxon>
        <taxon>Agaricomycetes</taxon>
        <taxon>Agaricomycetidae</taxon>
        <taxon>Boletales</taxon>
        <taxon>Suillineae</taxon>
        <taxon>Suillaceae</taxon>
        <taxon>Suillus</taxon>
    </lineage>
</organism>
<dbReference type="PANTHER" id="PTHR33064:SF29">
    <property type="entry name" value="PEPTIDASE A2 DOMAIN-CONTAINING PROTEIN-RELATED"/>
    <property type="match status" value="1"/>
</dbReference>
<reference evidence="1 2" key="1">
    <citation type="submission" date="2014-04" db="EMBL/GenBank/DDBJ databases">
        <authorList>
            <consortium name="DOE Joint Genome Institute"/>
            <person name="Kuo A."/>
            <person name="Ruytinx J."/>
            <person name="Rineau F."/>
            <person name="Colpaert J."/>
            <person name="Kohler A."/>
            <person name="Nagy L.G."/>
            <person name="Floudas D."/>
            <person name="Copeland A."/>
            <person name="Barry K.W."/>
            <person name="Cichocki N."/>
            <person name="Veneault-Fourrey C."/>
            <person name="LaButti K."/>
            <person name="Lindquist E.A."/>
            <person name="Lipzen A."/>
            <person name="Lundell T."/>
            <person name="Morin E."/>
            <person name="Murat C."/>
            <person name="Sun H."/>
            <person name="Tunlid A."/>
            <person name="Henrissat B."/>
            <person name="Grigoriev I.V."/>
            <person name="Hibbett D.S."/>
            <person name="Martin F."/>
            <person name="Nordberg H.P."/>
            <person name="Cantor M.N."/>
            <person name="Hua S.X."/>
        </authorList>
    </citation>
    <scope>NUCLEOTIDE SEQUENCE [LARGE SCALE GENOMIC DNA]</scope>
    <source>
        <strain evidence="1 2">UH-Slu-Lm8-n1</strain>
    </source>
</reference>
<name>A0A0D0AL31_9AGAM</name>
<gene>
    <name evidence="1" type="ORF">CY34DRAFT_40385</name>
</gene>
<proteinExistence type="predicted"/>
<keyword evidence="2" id="KW-1185">Reference proteome</keyword>
<dbReference type="STRING" id="930992.A0A0D0AL31"/>
<dbReference type="EMBL" id="KN836178">
    <property type="protein sequence ID" value="KIK32598.1"/>
    <property type="molecule type" value="Genomic_DNA"/>
</dbReference>
<feature type="non-terminal residue" evidence="1">
    <location>
        <position position="78"/>
    </location>
</feature>
<dbReference type="InParanoid" id="A0A0D0AL31"/>
<dbReference type="Gene3D" id="3.30.70.270">
    <property type="match status" value="1"/>
</dbReference>
<dbReference type="InterPro" id="IPR051320">
    <property type="entry name" value="Viral_Replic_Matur_Polypro"/>
</dbReference>
<evidence type="ECO:0000313" key="1">
    <source>
        <dbReference type="EMBL" id="KIK32598.1"/>
    </source>
</evidence>
<dbReference type="HOGENOM" id="CLU_142394_1_0_1"/>
<protein>
    <submittedName>
        <fullName evidence="1">Uncharacterized protein</fullName>
    </submittedName>
</protein>
<dbReference type="OrthoDB" id="3193212at2759"/>
<reference evidence="2" key="2">
    <citation type="submission" date="2015-01" db="EMBL/GenBank/DDBJ databases">
        <title>Evolutionary Origins and Diversification of the Mycorrhizal Mutualists.</title>
        <authorList>
            <consortium name="DOE Joint Genome Institute"/>
            <consortium name="Mycorrhizal Genomics Consortium"/>
            <person name="Kohler A."/>
            <person name="Kuo A."/>
            <person name="Nagy L.G."/>
            <person name="Floudas D."/>
            <person name="Copeland A."/>
            <person name="Barry K.W."/>
            <person name="Cichocki N."/>
            <person name="Veneault-Fourrey C."/>
            <person name="LaButti K."/>
            <person name="Lindquist E.A."/>
            <person name="Lipzen A."/>
            <person name="Lundell T."/>
            <person name="Morin E."/>
            <person name="Murat C."/>
            <person name="Riley R."/>
            <person name="Ohm R."/>
            <person name="Sun H."/>
            <person name="Tunlid A."/>
            <person name="Henrissat B."/>
            <person name="Grigoriev I.V."/>
            <person name="Hibbett D.S."/>
            <person name="Martin F."/>
        </authorList>
    </citation>
    <scope>NUCLEOTIDE SEQUENCE [LARGE SCALE GENOMIC DNA]</scope>
    <source>
        <strain evidence="2">UH-Slu-Lm8-n1</strain>
    </source>
</reference>
<dbReference type="PANTHER" id="PTHR33064">
    <property type="entry name" value="POL PROTEIN"/>
    <property type="match status" value="1"/>
</dbReference>
<sequence length="78" mass="8785">GIRRFVWEHCVDVNRVLHRLRHAGATISASKLFLCVPQVLVVGQLCSYQGRTPDTAKVDKITHWPPCTTKTEVRAFLG</sequence>
<dbReference type="InterPro" id="IPR043128">
    <property type="entry name" value="Rev_trsase/Diguanyl_cyclase"/>
</dbReference>
<dbReference type="AlphaFoldDB" id="A0A0D0AL31"/>
<dbReference type="Proteomes" id="UP000054485">
    <property type="component" value="Unassembled WGS sequence"/>
</dbReference>
<dbReference type="InterPro" id="IPR043502">
    <property type="entry name" value="DNA/RNA_pol_sf"/>
</dbReference>
<accession>A0A0D0AL31</accession>
<feature type="non-terminal residue" evidence="1">
    <location>
        <position position="1"/>
    </location>
</feature>
<evidence type="ECO:0000313" key="2">
    <source>
        <dbReference type="Proteomes" id="UP000054485"/>
    </source>
</evidence>